<keyword evidence="2" id="KW-1185">Reference proteome</keyword>
<dbReference type="EMBL" id="JAQJZL010000004">
    <property type="protein sequence ID" value="KAJ6043130.1"/>
    <property type="molecule type" value="Genomic_DNA"/>
</dbReference>
<protein>
    <submittedName>
        <fullName evidence="1">Uncharacterized protein</fullName>
    </submittedName>
</protein>
<name>A0AAD6IBW5_PENCN</name>
<organism evidence="1 2">
    <name type="scientific">Penicillium canescens</name>
    <dbReference type="NCBI Taxonomy" id="5083"/>
    <lineage>
        <taxon>Eukaryota</taxon>
        <taxon>Fungi</taxon>
        <taxon>Dikarya</taxon>
        <taxon>Ascomycota</taxon>
        <taxon>Pezizomycotina</taxon>
        <taxon>Eurotiomycetes</taxon>
        <taxon>Eurotiomycetidae</taxon>
        <taxon>Eurotiales</taxon>
        <taxon>Aspergillaceae</taxon>
        <taxon>Penicillium</taxon>
    </lineage>
</organism>
<evidence type="ECO:0000313" key="1">
    <source>
        <dbReference type="EMBL" id="KAJ6043130.1"/>
    </source>
</evidence>
<reference evidence="1" key="2">
    <citation type="submission" date="2023-01" db="EMBL/GenBank/DDBJ databases">
        <authorList>
            <person name="Petersen C."/>
        </authorList>
    </citation>
    <scope>NUCLEOTIDE SEQUENCE</scope>
    <source>
        <strain evidence="1">IBT 15450</strain>
    </source>
</reference>
<evidence type="ECO:0000313" key="2">
    <source>
        <dbReference type="Proteomes" id="UP001219568"/>
    </source>
</evidence>
<gene>
    <name evidence="1" type="ORF">N7460_004485</name>
</gene>
<sequence length="64" mass="6795">MSNKGKAVADLVKNCSFIAAKALFSSPQLTKPCTTHIALSLAPLHYVILVGTYGMPSYSIPVTK</sequence>
<reference evidence="1" key="1">
    <citation type="journal article" date="2023" name="IMA Fungus">
        <title>Comparative genomic study of the Penicillium genus elucidates a diverse pangenome and 15 lateral gene transfer events.</title>
        <authorList>
            <person name="Petersen C."/>
            <person name="Sorensen T."/>
            <person name="Nielsen M.R."/>
            <person name="Sondergaard T.E."/>
            <person name="Sorensen J.L."/>
            <person name="Fitzpatrick D.A."/>
            <person name="Frisvad J.C."/>
            <person name="Nielsen K.L."/>
        </authorList>
    </citation>
    <scope>NUCLEOTIDE SEQUENCE</scope>
    <source>
        <strain evidence="1">IBT 15450</strain>
    </source>
</reference>
<proteinExistence type="predicted"/>
<dbReference type="AlphaFoldDB" id="A0AAD6IBW5"/>
<comment type="caution">
    <text evidence="1">The sequence shown here is derived from an EMBL/GenBank/DDBJ whole genome shotgun (WGS) entry which is preliminary data.</text>
</comment>
<accession>A0AAD6IBW5</accession>
<dbReference type="Proteomes" id="UP001219568">
    <property type="component" value="Unassembled WGS sequence"/>
</dbReference>